<accession>A0A4Y2D854</accession>
<feature type="chain" id="PRO_5021399320" evidence="1">
    <location>
        <begin position="20"/>
        <end position="128"/>
    </location>
</feature>
<feature type="signal peptide" evidence="1">
    <location>
        <begin position="1"/>
        <end position="19"/>
    </location>
</feature>
<dbReference type="EMBL" id="BGPR01000311">
    <property type="protein sequence ID" value="GBM12266.1"/>
    <property type="molecule type" value="Genomic_DNA"/>
</dbReference>
<keyword evidence="3" id="KW-1185">Reference proteome</keyword>
<reference evidence="2 3" key="1">
    <citation type="journal article" date="2019" name="Sci. Rep.">
        <title>Orb-weaving spider Araneus ventricosus genome elucidates the spidroin gene catalogue.</title>
        <authorList>
            <person name="Kono N."/>
            <person name="Nakamura H."/>
            <person name="Ohtoshi R."/>
            <person name="Moran D.A.P."/>
            <person name="Shinohara A."/>
            <person name="Yoshida Y."/>
            <person name="Fujiwara M."/>
            <person name="Mori M."/>
            <person name="Tomita M."/>
            <person name="Arakawa K."/>
        </authorList>
    </citation>
    <scope>NUCLEOTIDE SEQUENCE [LARGE SCALE GENOMIC DNA]</scope>
</reference>
<dbReference type="AlphaFoldDB" id="A0A4Y2D854"/>
<organism evidence="2 3">
    <name type="scientific">Araneus ventricosus</name>
    <name type="common">Orbweaver spider</name>
    <name type="synonym">Epeira ventricosa</name>
    <dbReference type="NCBI Taxonomy" id="182803"/>
    <lineage>
        <taxon>Eukaryota</taxon>
        <taxon>Metazoa</taxon>
        <taxon>Ecdysozoa</taxon>
        <taxon>Arthropoda</taxon>
        <taxon>Chelicerata</taxon>
        <taxon>Arachnida</taxon>
        <taxon>Araneae</taxon>
        <taxon>Araneomorphae</taxon>
        <taxon>Entelegynae</taxon>
        <taxon>Araneoidea</taxon>
        <taxon>Araneidae</taxon>
        <taxon>Araneus</taxon>
    </lineage>
</organism>
<keyword evidence="1" id="KW-0732">Signal</keyword>
<sequence length="128" mass="14701">MNWTLLTWVVNFLTNPAPAITFPYGARKRAVVGKDNWTTYLLSNLRTSPPLKRRLLHHFRDVKGLEDTSKIPYFIIDSDQQVANYTPGRRYISYQKIPCTQEYLARRGTRSVRSKGTTVTSGFCVADD</sequence>
<protein>
    <submittedName>
        <fullName evidence="2">Uncharacterized protein</fullName>
    </submittedName>
</protein>
<proteinExistence type="predicted"/>
<comment type="caution">
    <text evidence="2">The sequence shown here is derived from an EMBL/GenBank/DDBJ whole genome shotgun (WGS) entry which is preliminary data.</text>
</comment>
<evidence type="ECO:0000313" key="2">
    <source>
        <dbReference type="EMBL" id="GBM12266.1"/>
    </source>
</evidence>
<evidence type="ECO:0000256" key="1">
    <source>
        <dbReference type="SAM" id="SignalP"/>
    </source>
</evidence>
<dbReference type="Proteomes" id="UP000499080">
    <property type="component" value="Unassembled WGS sequence"/>
</dbReference>
<evidence type="ECO:0000313" key="3">
    <source>
        <dbReference type="Proteomes" id="UP000499080"/>
    </source>
</evidence>
<name>A0A4Y2D854_ARAVE</name>
<gene>
    <name evidence="2" type="ORF">AVEN_155270_1</name>
</gene>